<evidence type="ECO:0000313" key="4">
    <source>
        <dbReference type="Proteomes" id="UP000008311"/>
    </source>
</evidence>
<accession>B9SU55</accession>
<keyword evidence="1" id="KW-0175">Coiled coil</keyword>
<evidence type="ECO:0000256" key="2">
    <source>
        <dbReference type="SAM" id="Phobius"/>
    </source>
</evidence>
<evidence type="ECO:0000256" key="1">
    <source>
        <dbReference type="SAM" id="Coils"/>
    </source>
</evidence>
<feature type="transmembrane region" description="Helical" evidence="2">
    <location>
        <begin position="105"/>
        <end position="123"/>
    </location>
</feature>
<feature type="coiled-coil region" evidence="1">
    <location>
        <begin position="53"/>
        <end position="101"/>
    </location>
</feature>
<keyword evidence="2" id="KW-0472">Membrane</keyword>
<keyword evidence="4" id="KW-1185">Reference proteome</keyword>
<dbReference type="EMBL" id="EQ974140">
    <property type="protein sequence ID" value="EEF32862.1"/>
    <property type="molecule type" value="Genomic_DNA"/>
</dbReference>
<reference evidence="4" key="1">
    <citation type="journal article" date="2010" name="Nat. Biotechnol.">
        <title>Draft genome sequence of the oilseed species Ricinus communis.</title>
        <authorList>
            <person name="Chan A.P."/>
            <person name="Crabtree J."/>
            <person name="Zhao Q."/>
            <person name="Lorenzi H."/>
            <person name="Orvis J."/>
            <person name="Puiu D."/>
            <person name="Melake-Berhan A."/>
            <person name="Jones K.M."/>
            <person name="Redman J."/>
            <person name="Chen G."/>
            <person name="Cahoon E.B."/>
            <person name="Gedil M."/>
            <person name="Stanke M."/>
            <person name="Haas B.J."/>
            <person name="Wortman J.R."/>
            <person name="Fraser-Liggett C.M."/>
            <person name="Ravel J."/>
            <person name="Rabinowicz P.D."/>
        </authorList>
    </citation>
    <scope>NUCLEOTIDE SEQUENCE [LARGE SCALE GENOMIC DNA]</scope>
    <source>
        <strain evidence="4">cv. Hale</strain>
    </source>
</reference>
<evidence type="ECO:0000313" key="3">
    <source>
        <dbReference type="EMBL" id="EEF32862.1"/>
    </source>
</evidence>
<dbReference type="InParanoid" id="B9SU55"/>
<proteinExistence type="predicted"/>
<name>B9SU55_RICCO</name>
<keyword evidence="2" id="KW-0812">Transmembrane</keyword>
<sequence>MEYTESQLIYVNGLRHLVNELRSERNEVLFQVGKGHAINDARLEEIVAIRAELEVMRETSNGLKVENQVLKEEIGLLFIKIDLLKEKLSGSNGRLKQLEQSRKCYMLRCGVVVASIIVLGLYHCKASI</sequence>
<protein>
    <submittedName>
        <fullName evidence="3">Uncharacterized protein</fullName>
    </submittedName>
</protein>
<organism evidence="3 4">
    <name type="scientific">Ricinus communis</name>
    <name type="common">Castor bean</name>
    <dbReference type="NCBI Taxonomy" id="3988"/>
    <lineage>
        <taxon>Eukaryota</taxon>
        <taxon>Viridiplantae</taxon>
        <taxon>Streptophyta</taxon>
        <taxon>Embryophyta</taxon>
        <taxon>Tracheophyta</taxon>
        <taxon>Spermatophyta</taxon>
        <taxon>Magnoliopsida</taxon>
        <taxon>eudicotyledons</taxon>
        <taxon>Gunneridae</taxon>
        <taxon>Pentapetalae</taxon>
        <taxon>rosids</taxon>
        <taxon>fabids</taxon>
        <taxon>Malpighiales</taxon>
        <taxon>Euphorbiaceae</taxon>
        <taxon>Acalyphoideae</taxon>
        <taxon>Acalypheae</taxon>
        <taxon>Ricinus</taxon>
    </lineage>
</organism>
<dbReference type="Proteomes" id="UP000008311">
    <property type="component" value="Unassembled WGS sequence"/>
</dbReference>
<gene>
    <name evidence="3" type="ORF">RCOM_1716570</name>
</gene>
<keyword evidence="2" id="KW-1133">Transmembrane helix</keyword>
<dbReference type="AlphaFoldDB" id="B9SU55"/>